<comment type="caution">
    <text evidence="14">The sequence shown here is derived from an EMBL/GenBank/DDBJ whole genome shotgun (WGS) entry which is preliminary data.</text>
</comment>
<dbReference type="InterPro" id="IPR047214">
    <property type="entry name" value="TPP_PDC_IPDC"/>
</dbReference>
<dbReference type="Proteomes" id="UP000076584">
    <property type="component" value="Unassembled WGS sequence"/>
</dbReference>
<evidence type="ECO:0000313" key="14">
    <source>
        <dbReference type="EMBL" id="KZL69536.1"/>
    </source>
</evidence>
<dbReference type="Pfam" id="PF02775">
    <property type="entry name" value="TPP_enzyme_C"/>
    <property type="match status" value="1"/>
</dbReference>
<sequence length="602" mass="65752">LEFLVMTGTDSSQEFHEPVDLAEYLFARLRQIGVQSVHGVPGDFNLLALDYIQPAGLKWVGNCNELNAGYAADGYARVKGIAAVVTKCGVGELSIVNAIAGAYSEYVPVIHIVGTPSTIARKDNVVSHHTLSNGDHRVFEMIAQQITCATVVMDGSREPAKLIDEVIVKCLVESRPVYIALPIDMVRQKVEGTRLKTLISVPAPQIDEANEQRLTQIILGYLETASTPAILVDVGTIRRRLVEDVNVLVDKLQIPTFVTPIGKGAINESLACFKGVYAGRSSDTPTLDYFKSVDFFIHIGSIKSDSTTGWFESKPAVLATTVEFPIENNGIRINGSLFSNIQPLALLRKLSDQLKVPAPTVGIETTSRGVSAGINDKEPTLAIKHNWLWPRVSQWLEEGDIVITETGTANYGIRETVFPLKTKAICQPLWSSIGYAAAACQGAALAGRELGLKRTILFTGEGSFQLSGQELSTMIRHELDPIIFIICNGGYTTERKTISLIAPTHGAPHLFQHADLLPGFIHGMDAKYNDIQCWKYTDLCNVYGGLDCCKTYQVKTRSQLEKLLSDPDFAITNCLRLVEVHMKQDDAPIGLLNTVLGLSDRG</sequence>
<dbReference type="GO" id="GO:0000287">
    <property type="term" value="F:magnesium ion binding"/>
    <property type="evidence" value="ECO:0007669"/>
    <property type="project" value="InterPro"/>
</dbReference>
<dbReference type="InterPro" id="IPR029035">
    <property type="entry name" value="DHS-like_NAD/FAD-binding_dom"/>
</dbReference>
<dbReference type="InterPro" id="IPR011766">
    <property type="entry name" value="TPP_enzyme_TPP-bd"/>
</dbReference>
<comment type="cofactor">
    <cofactor evidence="1">
        <name>thiamine diphosphate</name>
        <dbReference type="ChEBI" id="CHEBI:58937"/>
    </cofactor>
</comment>
<evidence type="ECO:0000256" key="9">
    <source>
        <dbReference type="PIRSR" id="PIRSR036565-2"/>
    </source>
</evidence>
<evidence type="ECO:0000256" key="6">
    <source>
        <dbReference type="ARBA" id="ARBA00022842"/>
    </source>
</evidence>
<reference evidence="14 15" key="1">
    <citation type="submission" date="2015-06" db="EMBL/GenBank/DDBJ databases">
        <title>Survival trade-offs in plant roots during colonization by closely related pathogenic and mutualistic fungi.</title>
        <authorList>
            <person name="Hacquard S."/>
            <person name="Kracher B."/>
            <person name="Hiruma K."/>
            <person name="Weinman A."/>
            <person name="Muench P."/>
            <person name="Garrido Oter R."/>
            <person name="Ver Loren van Themaat E."/>
            <person name="Dallerey J.-F."/>
            <person name="Damm U."/>
            <person name="Henrissat B."/>
            <person name="Lespinet O."/>
            <person name="Thon M."/>
            <person name="Kemen E."/>
            <person name="McHardy A.C."/>
            <person name="Schulze-Lefert P."/>
            <person name="O'Connell R.J."/>
        </authorList>
    </citation>
    <scope>NUCLEOTIDE SEQUENCE [LARGE SCALE GENOMIC DNA]</scope>
    <source>
        <strain evidence="14 15">MAFF 238704</strain>
    </source>
</reference>
<keyword evidence="14" id="KW-0670">Pyruvate</keyword>
<dbReference type="Gene3D" id="3.40.50.970">
    <property type="match status" value="2"/>
</dbReference>
<gene>
    <name evidence="14" type="ORF">CI238_00728</name>
</gene>
<dbReference type="FunFam" id="3.40.50.970:FF:000019">
    <property type="entry name" value="Pyruvate decarboxylase isozyme"/>
    <property type="match status" value="1"/>
</dbReference>
<feature type="non-terminal residue" evidence="14">
    <location>
        <position position="1"/>
    </location>
</feature>
<dbReference type="GO" id="GO:0005634">
    <property type="term" value="C:nucleus"/>
    <property type="evidence" value="ECO:0007669"/>
    <property type="project" value="TreeGrafter"/>
</dbReference>
<evidence type="ECO:0000256" key="1">
    <source>
        <dbReference type="ARBA" id="ARBA00001964"/>
    </source>
</evidence>
<keyword evidence="6 9" id="KW-0460">Magnesium</keyword>
<dbReference type="Pfam" id="PF00205">
    <property type="entry name" value="TPP_enzyme_M"/>
    <property type="match status" value="1"/>
</dbReference>
<keyword evidence="5" id="KW-0210">Decarboxylase</keyword>
<evidence type="ECO:0000256" key="5">
    <source>
        <dbReference type="ARBA" id="ARBA00022793"/>
    </source>
</evidence>
<name>A0A161WFM2_COLIC</name>
<proteinExistence type="inferred from homology"/>
<comment type="cofactor">
    <cofactor evidence="9">
        <name>Mg(2+)</name>
        <dbReference type="ChEBI" id="CHEBI:18420"/>
    </cofactor>
    <text evidence="9">Binds 1 Mg(2+) per subunit.</text>
</comment>
<dbReference type="PIRSF" id="PIRSF036565">
    <property type="entry name" value="Pyruvt_ip_decrb"/>
    <property type="match status" value="1"/>
</dbReference>
<keyword evidence="15" id="KW-1185">Reference proteome</keyword>
<feature type="domain" description="Thiamine pyrophosphate enzyme central" evidence="11">
    <location>
        <begin position="218"/>
        <end position="312"/>
    </location>
</feature>
<evidence type="ECO:0000259" key="11">
    <source>
        <dbReference type="Pfam" id="PF00205"/>
    </source>
</evidence>
<accession>A0A161WFM2</accession>
<protein>
    <recommendedName>
        <fullName evidence="3">Pyruvate decarboxylase</fullName>
    </recommendedName>
</protein>
<comment type="similarity">
    <text evidence="2 10">Belongs to the TPP enzyme family.</text>
</comment>
<dbReference type="InterPro" id="IPR047213">
    <property type="entry name" value="TPP_PYR_PDC_IPDC-like"/>
</dbReference>
<evidence type="ECO:0000256" key="8">
    <source>
        <dbReference type="ARBA" id="ARBA00023239"/>
    </source>
</evidence>
<evidence type="ECO:0000259" key="13">
    <source>
        <dbReference type="Pfam" id="PF02776"/>
    </source>
</evidence>
<dbReference type="InterPro" id="IPR029061">
    <property type="entry name" value="THDP-binding"/>
</dbReference>
<dbReference type="CDD" id="cd07038">
    <property type="entry name" value="TPP_PYR_PDC_IPDC_like"/>
    <property type="match status" value="1"/>
</dbReference>
<dbReference type="InterPro" id="IPR012001">
    <property type="entry name" value="Thiamin_PyroP_enz_TPP-bd_dom"/>
</dbReference>
<dbReference type="CDD" id="cd02005">
    <property type="entry name" value="TPP_PDC_IPDC"/>
    <property type="match status" value="1"/>
</dbReference>
<evidence type="ECO:0000256" key="7">
    <source>
        <dbReference type="ARBA" id="ARBA00023052"/>
    </source>
</evidence>
<dbReference type="GO" id="GO:0005829">
    <property type="term" value="C:cytosol"/>
    <property type="evidence" value="ECO:0007669"/>
    <property type="project" value="TreeGrafter"/>
</dbReference>
<keyword evidence="4 9" id="KW-0479">Metal-binding</keyword>
<feature type="domain" description="Thiamine pyrophosphate enzyme N-terminal TPP-binding" evidence="13">
    <location>
        <begin position="20"/>
        <end position="129"/>
    </location>
</feature>
<feature type="binding site" evidence="9">
    <location>
        <position position="488"/>
    </location>
    <ligand>
        <name>Mg(2+)</name>
        <dbReference type="ChEBI" id="CHEBI:18420"/>
    </ligand>
</feature>
<dbReference type="InterPro" id="IPR012110">
    <property type="entry name" value="PDC/IPDC-like"/>
</dbReference>
<dbReference type="SUPFAM" id="SSF52467">
    <property type="entry name" value="DHS-like NAD/FAD-binding domain"/>
    <property type="match status" value="1"/>
</dbReference>
<evidence type="ECO:0000256" key="2">
    <source>
        <dbReference type="ARBA" id="ARBA00007812"/>
    </source>
</evidence>
<dbReference type="PANTHER" id="PTHR43452">
    <property type="entry name" value="PYRUVATE DECARBOXYLASE"/>
    <property type="match status" value="1"/>
</dbReference>
<dbReference type="GO" id="GO:0030976">
    <property type="term" value="F:thiamine pyrophosphate binding"/>
    <property type="evidence" value="ECO:0007669"/>
    <property type="project" value="InterPro"/>
</dbReference>
<dbReference type="EMBL" id="LFIW01002480">
    <property type="protein sequence ID" value="KZL69536.1"/>
    <property type="molecule type" value="Genomic_DNA"/>
</dbReference>
<evidence type="ECO:0000256" key="3">
    <source>
        <dbReference type="ARBA" id="ARBA00014422"/>
    </source>
</evidence>
<dbReference type="GO" id="GO:0000949">
    <property type="term" value="P:aromatic amino acid family catabolic process to alcohol via Ehrlich pathway"/>
    <property type="evidence" value="ECO:0007669"/>
    <property type="project" value="TreeGrafter"/>
</dbReference>
<feature type="domain" description="Thiamine pyrophosphate enzyme TPP-binding" evidence="12">
    <location>
        <begin position="424"/>
        <end position="497"/>
    </location>
</feature>
<dbReference type="PANTHER" id="PTHR43452:SF30">
    <property type="entry name" value="PYRUVATE DECARBOXYLASE ISOZYME 1-RELATED"/>
    <property type="match status" value="1"/>
</dbReference>
<dbReference type="Gene3D" id="3.40.50.1220">
    <property type="entry name" value="TPP-binding domain"/>
    <property type="match status" value="1"/>
</dbReference>
<evidence type="ECO:0000256" key="4">
    <source>
        <dbReference type="ARBA" id="ARBA00022723"/>
    </source>
</evidence>
<dbReference type="InterPro" id="IPR012000">
    <property type="entry name" value="Thiamin_PyroP_enz_cen_dom"/>
</dbReference>
<dbReference type="SUPFAM" id="SSF52518">
    <property type="entry name" value="Thiamin diphosphate-binding fold (THDP-binding)"/>
    <property type="match status" value="2"/>
</dbReference>
<feature type="binding site" evidence="9">
    <location>
        <position position="490"/>
    </location>
    <ligand>
        <name>Mg(2+)</name>
        <dbReference type="ChEBI" id="CHEBI:18420"/>
    </ligand>
</feature>
<keyword evidence="8" id="KW-0456">Lyase</keyword>
<dbReference type="AlphaFoldDB" id="A0A161WFM2"/>
<keyword evidence="7 10" id="KW-0786">Thiamine pyrophosphate</keyword>
<dbReference type="Pfam" id="PF02776">
    <property type="entry name" value="TPP_enzyme_N"/>
    <property type="match status" value="1"/>
</dbReference>
<dbReference type="GO" id="GO:0004737">
    <property type="term" value="F:pyruvate decarboxylase activity"/>
    <property type="evidence" value="ECO:0007669"/>
    <property type="project" value="TreeGrafter"/>
</dbReference>
<dbReference type="STRING" id="1573173.A0A161WFM2"/>
<evidence type="ECO:0000313" key="15">
    <source>
        <dbReference type="Proteomes" id="UP000076584"/>
    </source>
</evidence>
<evidence type="ECO:0000256" key="10">
    <source>
        <dbReference type="RuleBase" id="RU362132"/>
    </source>
</evidence>
<organism evidence="14 15">
    <name type="scientific">Colletotrichum incanum</name>
    <name type="common">Soybean anthracnose fungus</name>
    <dbReference type="NCBI Taxonomy" id="1573173"/>
    <lineage>
        <taxon>Eukaryota</taxon>
        <taxon>Fungi</taxon>
        <taxon>Dikarya</taxon>
        <taxon>Ascomycota</taxon>
        <taxon>Pezizomycotina</taxon>
        <taxon>Sordariomycetes</taxon>
        <taxon>Hypocreomycetidae</taxon>
        <taxon>Glomerellales</taxon>
        <taxon>Glomerellaceae</taxon>
        <taxon>Colletotrichum</taxon>
        <taxon>Colletotrichum spaethianum species complex</taxon>
    </lineage>
</organism>
<evidence type="ECO:0000259" key="12">
    <source>
        <dbReference type="Pfam" id="PF02775"/>
    </source>
</evidence>